<accession>A0ABV7HHG8</accession>
<keyword evidence="2" id="KW-1185">Reference proteome</keyword>
<comment type="caution">
    <text evidence="1">The sequence shown here is derived from an EMBL/GenBank/DDBJ whole genome shotgun (WGS) entry which is preliminary data.</text>
</comment>
<dbReference type="EMBL" id="JBHRSZ010000005">
    <property type="protein sequence ID" value="MFC3152083.1"/>
    <property type="molecule type" value="Genomic_DNA"/>
</dbReference>
<dbReference type="Proteomes" id="UP001595476">
    <property type="component" value="Unassembled WGS sequence"/>
</dbReference>
<organism evidence="1 2">
    <name type="scientific">Litoribrevibacter euphylliae</name>
    <dbReference type="NCBI Taxonomy" id="1834034"/>
    <lineage>
        <taxon>Bacteria</taxon>
        <taxon>Pseudomonadati</taxon>
        <taxon>Pseudomonadota</taxon>
        <taxon>Gammaproteobacteria</taxon>
        <taxon>Oceanospirillales</taxon>
        <taxon>Oceanospirillaceae</taxon>
        <taxon>Litoribrevibacter</taxon>
    </lineage>
</organism>
<reference evidence="2" key="1">
    <citation type="journal article" date="2019" name="Int. J. Syst. Evol. Microbiol.">
        <title>The Global Catalogue of Microorganisms (GCM) 10K type strain sequencing project: providing services to taxonomists for standard genome sequencing and annotation.</title>
        <authorList>
            <consortium name="The Broad Institute Genomics Platform"/>
            <consortium name="The Broad Institute Genome Sequencing Center for Infectious Disease"/>
            <person name="Wu L."/>
            <person name="Ma J."/>
        </authorList>
    </citation>
    <scope>NUCLEOTIDE SEQUENCE [LARGE SCALE GENOMIC DNA]</scope>
    <source>
        <strain evidence="2">KCTC 52438</strain>
    </source>
</reference>
<name>A0ABV7HHG8_9GAMM</name>
<evidence type="ECO:0000313" key="2">
    <source>
        <dbReference type="Proteomes" id="UP001595476"/>
    </source>
</evidence>
<proteinExistence type="predicted"/>
<sequence>MYEIVTDQTQVPVLSAVEGEIEACYLPAGTATRKLASDSCLTPLLPSDSSVKSDQLRQYVTQSEEGYYLDIRFSHDEFDFINAMSKWLSRITTYDLQTYPDLAELVVREFRQGACMEDLPVTKIRSYAERWDASFWQTIQVYKKFSRDLHEHYQNSLKRWVCEQTL</sequence>
<evidence type="ECO:0000313" key="1">
    <source>
        <dbReference type="EMBL" id="MFC3152083.1"/>
    </source>
</evidence>
<dbReference type="RefSeq" id="WP_386721871.1">
    <property type="nucleotide sequence ID" value="NZ_JBHRSZ010000005.1"/>
</dbReference>
<gene>
    <name evidence="1" type="ORF">ACFOEK_13655</name>
</gene>
<protein>
    <submittedName>
        <fullName evidence="1">Uncharacterized protein</fullName>
    </submittedName>
</protein>